<evidence type="ECO:0000313" key="2">
    <source>
        <dbReference type="Proteomes" id="UP000018545"/>
    </source>
</evidence>
<gene>
    <name evidence="1" type="ORF">P262_03365</name>
</gene>
<reference evidence="1 2" key="1">
    <citation type="journal article" date="2014" name="Genome Announc.">
        <title>Complete Genome Sequence of Cronobacter sakazakii Strain CMCC 45402.</title>
        <authorList>
            <person name="Zhao Z."/>
            <person name="Wang L."/>
            <person name="Wang B."/>
            <person name="Liang H."/>
            <person name="Ye Q."/>
            <person name="Zeng M."/>
        </authorList>
    </citation>
    <scope>NUCLEOTIDE SEQUENCE [LARGE SCALE GENOMIC DNA]</scope>
    <source>
        <strain evidence="2">45402</strain>
    </source>
</reference>
<evidence type="ECO:0000313" key="1">
    <source>
        <dbReference type="EMBL" id="AHB70760.1"/>
    </source>
</evidence>
<accession>V5U194</accession>
<organism evidence="1 2">
    <name type="scientific">Cronobacter malonaticus</name>
    <dbReference type="NCBI Taxonomy" id="413503"/>
    <lineage>
        <taxon>Bacteria</taxon>
        <taxon>Pseudomonadati</taxon>
        <taxon>Pseudomonadota</taxon>
        <taxon>Gammaproteobacteria</taxon>
        <taxon>Enterobacterales</taxon>
        <taxon>Enterobacteriaceae</taxon>
        <taxon>Cronobacter</taxon>
    </lineage>
</organism>
<protein>
    <submittedName>
        <fullName evidence="1">Uncharacterized protein</fullName>
    </submittedName>
</protein>
<dbReference type="KEGG" id="csi:P262_03365"/>
<dbReference type="EMBL" id="CP006731">
    <property type="protein sequence ID" value="AHB70760.1"/>
    <property type="molecule type" value="Genomic_DNA"/>
</dbReference>
<dbReference type="HOGENOM" id="CLU_3116956_0_0_6"/>
<name>V5U194_9ENTR</name>
<dbReference type="AlphaFoldDB" id="V5U194"/>
<proteinExistence type="predicted"/>
<sequence length="50" mass="5791">MTARARLHAFFRKRRFVQGIPGKAPIVKPSRHIPALRLLRRVNMEILLSA</sequence>
<dbReference type="Proteomes" id="UP000018545">
    <property type="component" value="Chromosome"/>
</dbReference>